<dbReference type="STRING" id="1231657.A0A1Y1YTR3"/>
<evidence type="ECO:0000256" key="1">
    <source>
        <dbReference type="SAM" id="SignalP"/>
    </source>
</evidence>
<feature type="signal peptide" evidence="1">
    <location>
        <begin position="1"/>
        <end position="19"/>
    </location>
</feature>
<organism evidence="2 3">
    <name type="scientific">Clohesyomyces aquaticus</name>
    <dbReference type="NCBI Taxonomy" id="1231657"/>
    <lineage>
        <taxon>Eukaryota</taxon>
        <taxon>Fungi</taxon>
        <taxon>Dikarya</taxon>
        <taxon>Ascomycota</taxon>
        <taxon>Pezizomycotina</taxon>
        <taxon>Dothideomycetes</taxon>
        <taxon>Pleosporomycetidae</taxon>
        <taxon>Pleosporales</taxon>
        <taxon>Lindgomycetaceae</taxon>
        <taxon>Clohesyomyces</taxon>
    </lineage>
</organism>
<gene>
    <name evidence="2" type="ORF">BCR34DRAFT_605977</name>
</gene>
<proteinExistence type="predicted"/>
<feature type="chain" id="PRO_5012305116" description="GlcNAc-PI de-N-acetylase-domain-containing protein" evidence="1">
    <location>
        <begin position="20"/>
        <end position="318"/>
    </location>
</feature>
<accession>A0A1Y1YTR3</accession>
<evidence type="ECO:0008006" key="4">
    <source>
        <dbReference type="Google" id="ProtNLM"/>
    </source>
</evidence>
<dbReference type="Proteomes" id="UP000193144">
    <property type="component" value="Unassembled WGS sequence"/>
</dbReference>
<reference evidence="2 3" key="1">
    <citation type="submission" date="2016-07" db="EMBL/GenBank/DDBJ databases">
        <title>Pervasive Adenine N6-methylation of Active Genes in Fungi.</title>
        <authorList>
            <consortium name="DOE Joint Genome Institute"/>
            <person name="Mondo S.J."/>
            <person name="Dannebaum R.O."/>
            <person name="Kuo R.C."/>
            <person name="Labutti K."/>
            <person name="Haridas S."/>
            <person name="Kuo A."/>
            <person name="Salamov A."/>
            <person name="Ahrendt S.R."/>
            <person name="Lipzen A."/>
            <person name="Sullivan W."/>
            <person name="Andreopoulos W.B."/>
            <person name="Clum A."/>
            <person name="Lindquist E."/>
            <person name="Daum C."/>
            <person name="Ramamoorthy G.K."/>
            <person name="Gryganskyi A."/>
            <person name="Culley D."/>
            <person name="Magnuson J.K."/>
            <person name="James T.Y."/>
            <person name="O'Malley M.A."/>
            <person name="Stajich J.E."/>
            <person name="Spatafora J.W."/>
            <person name="Visel A."/>
            <person name="Grigoriev I.V."/>
        </authorList>
    </citation>
    <scope>NUCLEOTIDE SEQUENCE [LARGE SCALE GENOMIC DNA]</scope>
    <source>
        <strain evidence="2 3">CBS 115471</strain>
    </source>
</reference>
<keyword evidence="3" id="KW-1185">Reference proteome</keyword>
<sequence>MIGLHSFVCFVISFLLAEALILQRNDAFNQLTCSGGSIYFSAHPADSLLYHNPDLFHDFYVFKCITTVLFTSGDRGNTDSHSLMLEGGLEDAYSFMAGTDVKDAWNQAHIQFNGKPVLVRFLKDMPQFQIMYLRLPSGSPDGKGYQANFGDSLRRLYEGDIKSLSATDGSSTYTLESLQALIASILKKKDARHIRVLDFKTPLPHEQGDGHDHADHITSARIVADAWKQENLAGTLQGYAANALRRVYPNLNITARNYRVKLETFFQYAAKDKYMCKDYDHCLEVQDSKEAFVDEEYKYVATYLQREHYVSSNNGTPI</sequence>
<dbReference type="OrthoDB" id="203440at2759"/>
<protein>
    <recommendedName>
        <fullName evidence="4">GlcNAc-PI de-N-acetylase-domain-containing protein</fullName>
    </recommendedName>
</protein>
<evidence type="ECO:0000313" key="2">
    <source>
        <dbReference type="EMBL" id="ORY01366.1"/>
    </source>
</evidence>
<keyword evidence="1" id="KW-0732">Signal</keyword>
<name>A0A1Y1YTR3_9PLEO</name>
<dbReference type="AlphaFoldDB" id="A0A1Y1YTR3"/>
<comment type="caution">
    <text evidence="2">The sequence shown here is derived from an EMBL/GenBank/DDBJ whole genome shotgun (WGS) entry which is preliminary data.</text>
</comment>
<evidence type="ECO:0000313" key="3">
    <source>
        <dbReference type="Proteomes" id="UP000193144"/>
    </source>
</evidence>
<dbReference type="EMBL" id="MCFA01000171">
    <property type="protein sequence ID" value="ORY01366.1"/>
    <property type="molecule type" value="Genomic_DNA"/>
</dbReference>